<dbReference type="Pfam" id="PF00702">
    <property type="entry name" value="Hydrolase"/>
    <property type="match status" value="1"/>
</dbReference>
<dbReference type="PATRIC" id="fig|2287.9.peg.2910"/>
<name>A0A157T4Z3_SACSO</name>
<dbReference type="Gene3D" id="3.30.70.100">
    <property type="match status" value="2"/>
</dbReference>
<gene>
    <name evidence="12" type="ORF">SSOP1_2776</name>
</gene>
<dbReference type="GO" id="GO:0005524">
    <property type="term" value="F:ATP binding"/>
    <property type="evidence" value="ECO:0007669"/>
    <property type="project" value="UniProtKB-KW"/>
</dbReference>
<feature type="domain" description="HMA" evidence="11">
    <location>
        <begin position="21"/>
        <end position="86"/>
    </location>
</feature>
<keyword evidence="4" id="KW-0479">Metal-binding</keyword>
<dbReference type="InterPro" id="IPR036412">
    <property type="entry name" value="HAD-like_sf"/>
</dbReference>
<evidence type="ECO:0000256" key="9">
    <source>
        <dbReference type="ARBA" id="ARBA00023136"/>
    </source>
</evidence>
<dbReference type="Proteomes" id="UP000076770">
    <property type="component" value="Chromosome i"/>
</dbReference>
<dbReference type="InterPro" id="IPR023214">
    <property type="entry name" value="HAD_sf"/>
</dbReference>
<evidence type="ECO:0000256" key="8">
    <source>
        <dbReference type="ARBA" id="ARBA00022989"/>
    </source>
</evidence>
<dbReference type="AlphaFoldDB" id="A0A157T4Z3"/>
<dbReference type="InterPro" id="IPR044492">
    <property type="entry name" value="P_typ_ATPase_HD_dom"/>
</dbReference>
<evidence type="ECO:0000256" key="2">
    <source>
        <dbReference type="ARBA" id="ARBA00006024"/>
    </source>
</evidence>
<dbReference type="NCBIfam" id="TIGR01512">
    <property type="entry name" value="ATPase-IB2_Cd"/>
    <property type="match status" value="1"/>
</dbReference>
<keyword evidence="8 10" id="KW-1133">Transmembrane helix</keyword>
<dbReference type="SUPFAM" id="SSF81653">
    <property type="entry name" value="Calcium ATPase, transduction domain A"/>
    <property type="match status" value="1"/>
</dbReference>
<dbReference type="Gene3D" id="1.20.1110.10">
    <property type="entry name" value="Calcium-transporting ATPase, transmembrane domain"/>
    <property type="match status" value="1"/>
</dbReference>
<evidence type="ECO:0000313" key="12">
    <source>
        <dbReference type="EMBL" id="SAI86330.1"/>
    </source>
</evidence>
<evidence type="ECO:0000256" key="5">
    <source>
        <dbReference type="ARBA" id="ARBA00022741"/>
    </source>
</evidence>
<dbReference type="InterPro" id="IPR023298">
    <property type="entry name" value="ATPase_P-typ_TM_dom_sf"/>
</dbReference>
<dbReference type="InterPro" id="IPR027256">
    <property type="entry name" value="P-typ_ATPase_IB"/>
</dbReference>
<keyword evidence="6" id="KW-0067">ATP-binding</keyword>
<keyword evidence="9 10" id="KW-0472">Membrane</keyword>
<feature type="transmembrane region" description="Helical" evidence="10">
    <location>
        <begin position="246"/>
        <end position="263"/>
    </location>
</feature>
<feature type="transmembrane region" description="Helical" evidence="10">
    <location>
        <begin position="417"/>
        <end position="442"/>
    </location>
</feature>
<dbReference type="InterPro" id="IPR017969">
    <property type="entry name" value="Heavy-metal-associated_CS"/>
</dbReference>
<keyword evidence="7" id="KW-1278">Translocase</keyword>
<comment type="subcellular location">
    <subcellularLocation>
        <location evidence="1">Endomembrane system</location>
        <topology evidence="1">Multi-pass membrane protein</topology>
    </subcellularLocation>
</comment>
<dbReference type="PANTHER" id="PTHR43520">
    <property type="entry name" value="ATP7, ISOFORM B"/>
    <property type="match status" value="1"/>
</dbReference>
<evidence type="ECO:0000256" key="1">
    <source>
        <dbReference type="ARBA" id="ARBA00004127"/>
    </source>
</evidence>
<evidence type="ECO:0000313" key="13">
    <source>
        <dbReference type="Proteomes" id="UP000076770"/>
    </source>
</evidence>
<dbReference type="InterPro" id="IPR059000">
    <property type="entry name" value="ATPase_P-type_domA"/>
</dbReference>
<dbReference type="SUPFAM" id="SSF81665">
    <property type="entry name" value="Calcium ATPase, transmembrane domain M"/>
    <property type="match status" value="1"/>
</dbReference>
<dbReference type="FunFam" id="1.20.1110.10:FF:000111">
    <property type="match status" value="1"/>
</dbReference>
<dbReference type="InterPro" id="IPR008250">
    <property type="entry name" value="ATPase_P-typ_transduc_dom_A_sf"/>
</dbReference>
<evidence type="ECO:0000256" key="10">
    <source>
        <dbReference type="SAM" id="Phobius"/>
    </source>
</evidence>
<dbReference type="InterPro" id="IPR036163">
    <property type="entry name" value="HMA_dom_sf"/>
</dbReference>
<dbReference type="InterPro" id="IPR023299">
    <property type="entry name" value="ATPase_P-typ_cyto_dom_N"/>
</dbReference>
<proteinExistence type="inferred from homology"/>
<dbReference type="GO" id="GO:0012505">
    <property type="term" value="C:endomembrane system"/>
    <property type="evidence" value="ECO:0007669"/>
    <property type="project" value="UniProtKB-SubCell"/>
</dbReference>
<dbReference type="InterPro" id="IPR006121">
    <property type="entry name" value="HMA_dom"/>
</dbReference>
<dbReference type="PROSITE" id="PS50846">
    <property type="entry name" value="HMA_2"/>
    <property type="match status" value="1"/>
</dbReference>
<evidence type="ECO:0000256" key="6">
    <source>
        <dbReference type="ARBA" id="ARBA00022840"/>
    </source>
</evidence>
<dbReference type="SUPFAM" id="SSF55008">
    <property type="entry name" value="HMA, heavy metal-associated domain"/>
    <property type="match status" value="2"/>
</dbReference>
<dbReference type="EMBL" id="LT549890">
    <property type="protein sequence ID" value="SAI86330.1"/>
    <property type="molecule type" value="Genomic_DNA"/>
</dbReference>
<dbReference type="GO" id="GO:0005507">
    <property type="term" value="F:copper ion binding"/>
    <property type="evidence" value="ECO:0007669"/>
    <property type="project" value="TreeGrafter"/>
</dbReference>
<dbReference type="CDD" id="cd00371">
    <property type="entry name" value="HMA"/>
    <property type="match status" value="2"/>
</dbReference>
<dbReference type="GO" id="GO:0043682">
    <property type="term" value="F:P-type divalent copper transporter activity"/>
    <property type="evidence" value="ECO:0007669"/>
    <property type="project" value="TreeGrafter"/>
</dbReference>
<dbReference type="GO" id="GO:0016887">
    <property type="term" value="F:ATP hydrolysis activity"/>
    <property type="evidence" value="ECO:0007669"/>
    <property type="project" value="InterPro"/>
</dbReference>
<dbReference type="PRINTS" id="PR00943">
    <property type="entry name" value="CUATPASE"/>
</dbReference>
<dbReference type="NCBIfam" id="TIGR01494">
    <property type="entry name" value="ATPase_P-type"/>
    <property type="match status" value="1"/>
</dbReference>
<dbReference type="InterPro" id="IPR018303">
    <property type="entry name" value="ATPase_P-typ_P_site"/>
</dbReference>
<dbReference type="PANTHER" id="PTHR43520:SF8">
    <property type="entry name" value="P-TYPE CU(+) TRANSPORTER"/>
    <property type="match status" value="1"/>
</dbReference>
<reference evidence="13" key="1">
    <citation type="submission" date="2016-04" db="EMBL/GenBank/DDBJ databases">
        <authorList>
            <person name="Shah S.A."/>
            <person name="Garrett R.A."/>
        </authorList>
    </citation>
    <scope>NUCLEOTIDE SEQUENCE [LARGE SCALE GENOMIC DNA]</scope>
    <source>
        <strain evidence="13">ATCC 35091 / DSM 1616 / JCM 8930 / NBRC 15331 / P1</strain>
    </source>
</reference>
<dbReference type="Gene3D" id="3.40.1110.10">
    <property type="entry name" value="Calcium-transporting ATPase, cytoplasmic domain N"/>
    <property type="match status" value="1"/>
</dbReference>
<dbReference type="Pfam" id="PF00403">
    <property type="entry name" value="HMA"/>
    <property type="match status" value="1"/>
</dbReference>
<keyword evidence="5" id="KW-0547">Nucleotide-binding</keyword>
<dbReference type="GO" id="GO:0055070">
    <property type="term" value="P:copper ion homeostasis"/>
    <property type="evidence" value="ECO:0007669"/>
    <property type="project" value="TreeGrafter"/>
</dbReference>
<dbReference type="GO" id="GO:0016020">
    <property type="term" value="C:membrane"/>
    <property type="evidence" value="ECO:0007669"/>
    <property type="project" value="InterPro"/>
</dbReference>
<feature type="transmembrane region" description="Helical" evidence="10">
    <location>
        <begin position="735"/>
        <end position="753"/>
    </location>
</feature>
<feature type="transmembrane region" description="Helical" evidence="10">
    <location>
        <begin position="181"/>
        <end position="201"/>
    </location>
</feature>
<dbReference type="Pfam" id="PF00122">
    <property type="entry name" value="E1-E2_ATPase"/>
    <property type="match status" value="1"/>
</dbReference>
<dbReference type="NCBIfam" id="TIGR01525">
    <property type="entry name" value="ATPase-IB_hvy"/>
    <property type="match status" value="1"/>
</dbReference>
<dbReference type="Gene3D" id="3.40.50.1000">
    <property type="entry name" value="HAD superfamily/HAD-like"/>
    <property type="match status" value="1"/>
</dbReference>
<evidence type="ECO:0000256" key="7">
    <source>
        <dbReference type="ARBA" id="ARBA00022967"/>
    </source>
</evidence>
<protein>
    <submittedName>
        <fullName evidence="12">ATPase P</fullName>
    </submittedName>
</protein>
<organism evidence="12 13">
    <name type="scientific">Saccharolobus solfataricus</name>
    <name type="common">Sulfolobus solfataricus</name>
    <dbReference type="NCBI Taxonomy" id="2287"/>
    <lineage>
        <taxon>Archaea</taxon>
        <taxon>Thermoproteota</taxon>
        <taxon>Thermoprotei</taxon>
        <taxon>Sulfolobales</taxon>
        <taxon>Sulfolobaceae</taxon>
        <taxon>Saccharolobus</taxon>
    </lineage>
</organism>
<dbReference type="SUPFAM" id="SSF56784">
    <property type="entry name" value="HAD-like"/>
    <property type="match status" value="1"/>
</dbReference>
<feature type="transmembrane region" description="Helical" evidence="10">
    <location>
        <begin position="707"/>
        <end position="729"/>
    </location>
</feature>
<evidence type="ECO:0000256" key="3">
    <source>
        <dbReference type="ARBA" id="ARBA00022692"/>
    </source>
</evidence>
<feature type="transmembrane region" description="Helical" evidence="10">
    <location>
        <begin position="386"/>
        <end position="405"/>
    </location>
</feature>
<dbReference type="Gene3D" id="2.70.150.10">
    <property type="entry name" value="Calcium-transporting ATPase, cytoplasmic transduction domain A"/>
    <property type="match status" value="1"/>
</dbReference>
<dbReference type="SFLD" id="SFLDG00002">
    <property type="entry name" value="C1.7:_P-type_atpase_like"/>
    <property type="match status" value="1"/>
</dbReference>
<accession>A0A157T4Z3</accession>
<evidence type="ECO:0000256" key="4">
    <source>
        <dbReference type="ARBA" id="ARBA00022723"/>
    </source>
</evidence>
<evidence type="ECO:0000259" key="11">
    <source>
        <dbReference type="PROSITE" id="PS50846"/>
    </source>
</evidence>
<dbReference type="NCBIfam" id="TIGR01511">
    <property type="entry name" value="ATPase-IB1_Cu"/>
    <property type="match status" value="1"/>
</dbReference>
<dbReference type="PROSITE" id="PS00154">
    <property type="entry name" value="ATPASE_E1_E2"/>
    <property type="match status" value="1"/>
</dbReference>
<dbReference type="SFLD" id="SFLDS00003">
    <property type="entry name" value="Haloacid_Dehalogenase"/>
    <property type="match status" value="1"/>
</dbReference>
<dbReference type="InterPro" id="IPR001757">
    <property type="entry name" value="P_typ_ATPase"/>
</dbReference>
<dbReference type="SFLD" id="SFLDF00027">
    <property type="entry name" value="p-type_atpase"/>
    <property type="match status" value="1"/>
</dbReference>
<keyword evidence="3 10" id="KW-0812">Transmembrane</keyword>
<sequence>MDLRECHMATEKKEELRITDNEEQLRIVGMHCATCVTTVSKSLKSVSGVKDAEVNLATGSAKVILSGNVRLKELVKAVRKAGYDVATEKFTIKLNVNPEEMPKIERKFENVKGVVDVKSNPGLGIVSVEYNPETTTPEEILKEAGVKGEIVNEQRSEKSILYKDFHDLLRRLAVGIIFTPLTYLLPFFFGILVSIAVQFYSGLRFHKGAYRALKNKTTNMDVLVSLASNILWLSSIFLHNTFYADASLLITFILVGKTLEAYIKAKMSAEIRIEPYKATLKDGRVVNSNELKVGDVVIVRAGERIPADGIIENGEGEVNEAILTGEQKPVLKKKGDNVLAGGILVNGYLEVYVTRNWDRSYIVQVTESVRGAYNTRVSIQNLVDKVSSIFVPIVISISALTFLVWKFVLDYNLYSSLLFSVAVLAAACPCALGLASPMAMLVSVRRALKRGIIIRDGSIFEEMRNINVAILDKTGTVTEGEYVIVSKKEFIEGALNLAAIAESRSIHPIAKAFHKMNVRAGEIEQFEEFPGRGIYARVNGNDVIVGSKDFVRDNCNWNVEDEGDIFICINGNAGGIVNIRDKLRDDAKKVISYLKGRGIRIIIATGDSSNYADEIGKELGVEVRKELTPDDKAELVKELRENGNKVMFIGDGINDSIAMREADIGIAISSGTDLAKSAGKVVVNSLDDIIGLFEQTELAVRKIKENLAWAFGYNTAIIPIAAGVFYPFITLPPEYAALAMGFSSVIVSLWSLVPI</sequence>
<dbReference type="PROSITE" id="PS01047">
    <property type="entry name" value="HMA_1"/>
    <property type="match status" value="1"/>
</dbReference>
<comment type="similarity">
    <text evidence="2">Belongs to the cation transport ATPase (P-type) (TC 3.A.3) family. Type IB subfamily.</text>
</comment>
<dbReference type="PRINTS" id="PR00119">
    <property type="entry name" value="CATATPASE"/>
</dbReference>